<accession>A0AAD6ZVX5</accession>
<feature type="transmembrane region" description="Helical" evidence="2">
    <location>
        <begin position="110"/>
        <end position="132"/>
    </location>
</feature>
<dbReference type="EMBL" id="JARIHO010000025">
    <property type="protein sequence ID" value="KAJ7342419.1"/>
    <property type="molecule type" value="Genomic_DNA"/>
</dbReference>
<feature type="compositionally biased region" description="Low complexity" evidence="1">
    <location>
        <begin position="651"/>
        <end position="662"/>
    </location>
</feature>
<evidence type="ECO:0000256" key="1">
    <source>
        <dbReference type="SAM" id="MobiDB-lite"/>
    </source>
</evidence>
<feature type="domain" description="DUF6535" evidence="3">
    <location>
        <begin position="12"/>
        <end position="188"/>
    </location>
</feature>
<feature type="transmembrane region" description="Helical" evidence="2">
    <location>
        <begin position="37"/>
        <end position="58"/>
    </location>
</feature>
<name>A0AAD6ZVX5_9AGAR</name>
<keyword evidence="2" id="KW-1133">Transmembrane helix</keyword>
<evidence type="ECO:0000256" key="2">
    <source>
        <dbReference type="SAM" id="Phobius"/>
    </source>
</evidence>
<comment type="caution">
    <text evidence="4">The sequence shown here is derived from an EMBL/GenBank/DDBJ whole genome shotgun (WGS) entry which is preliminary data.</text>
</comment>
<keyword evidence="2" id="KW-0812">Transmembrane</keyword>
<organism evidence="4 5">
    <name type="scientific">Mycena albidolilacea</name>
    <dbReference type="NCBI Taxonomy" id="1033008"/>
    <lineage>
        <taxon>Eukaryota</taxon>
        <taxon>Fungi</taxon>
        <taxon>Dikarya</taxon>
        <taxon>Basidiomycota</taxon>
        <taxon>Agaricomycotina</taxon>
        <taxon>Agaricomycetes</taxon>
        <taxon>Agaricomycetidae</taxon>
        <taxon>Agaricales</taxon>
        <taxon>Marasmiineae</taxon>
        <taxon>Mycenaceae</taxon>
        <taxon>Mycena</taxon>
    </lineage>
</organism>
<sequence>MPEVPATSSSAWNALLRSSLTETIQPKVERWRSGLDALLVFLGLFSAIVTSFFVQSLTALKQDQAVRMNELLTNLTEIIIVISGTAPADLLVAQPIPFHPDSTDVRLNSFWSLSLISSLSIAALAVTCRGFLNMVGWSGFTKASEKLIDIQTRWASSERFLGPTIELLPQLLVIPVLLFIAGLLDTLFSSVLQLQPPPQPILFTSGVSLLLISAVAIVLCYSLTRQSLNPTGSPFRWTAGRFKRNSDSNSHNFPDTLSETATSVYHEVVQATHDDDALNEASAALYNIIQSLGIWPRHGAASTGLLDQERVTILHLLSPEASTRSNRTAVQVIHRIQESNRITYSVADMSALVPALLQASRRSPHAGSLIELFDSPFIHAMAIVANAGAIFDHHPPILCFLSSEYIDNQHLPSNSDPSAEYGVRTKTISLLVEILFAKLAQALADPLISAPDDEIVSRILSSPDLNSTKTGVSPTSPINPGKIIAALIYIPRPQNVDILTLIIRWLVRVTSPASVLRATQAHVAAITSHDVWPTILFFIASIAARVCLAAPDFRDHAALAELCVIALLKIADFHQFHPQLPALVTATATALRSPETHGIASQIMRDLVTVRKFIEDDTWRWSAKQRSAVLAELESLKHHEKLARPDDIELPESLPSSPTSSTKTHDCENPPTTTSSKSGRTL</sequence>
<gene>
    <name evidence="4" type="ORF">DFH08DRAFT_239217</name>
</gene>
<evidence type="ECO:0000259" key="3">
    <source>
        <dbReference type="Pfam" id="PF20153"/>
    </source>
</evidence>
<proteinExistence type="predicted"/>
<dbReference type="AlphaFoldDB" id="A0AAD6ZVX5"/>
<dbReference type="Pfam" id="PF20153">
    <property type="entry name" value="DUF6535"/>
    <property type="match status" value="1"/>
</dbReference>
<reference evidence="4" key="1">
    <citation type="submission" date="2023-03" db="EMBL/GenBank/DDBJ databases">
        <title>Massive genome expansion in bonnet fungi (Mycena s.s.) driven by repeated elements and novel gene families across ecological guilds.</title>
        <authorList>
            <consortium name="Lawrence Berkeley National Laboratory"/>
            <person name="Harder C.B."/>
            <person name="Miyauchi S."/>
            <person name="Viragh M."/>
            <person name="Kuo A."/>
            <person name="Thoen E."/>
            <person name="Andreopoulos B."/>
            <person name="Lu D."/>
            <person name="Skrede I."/>
            <person name="Drula E."/>
            <person name="Henrissat B."/>
            <person name="Morin E."/>
            <person name="Kohler A."/>
            <person name="Barry K."/>
            <person name="LaButti K."/>
            <person name="Morin E."/>
            <person name="Salamov A."/>
            <person name="Lipzen A."/>
            <person name="Mereny Z."/>
            <person name="Hegedus B."/>
            <person name="Baldrian P."/>
            <person name="Stursova M."/>
            <person name="Weitz H."/>
            <person name="Taylor A."/>
            <person name="Grigoriev I.V."/>
            <person name="Nagy L.G."/>
            <person name="Martin F."/>
            <person name="Kauserud H."/>
        </authorList>
    </citation>
    <scope>NUCLEOTIDE SEQUENCE</scope>
    <source>
        <strain evidence="4">CBHHK002</strain>
    </source>
</reference>
<feature type="region of interest" description="Disordered" evidence="1">
    <location>
        <begin position="641"/>
        <end position="682"/>
    </location>
</feature>
<feature type="transmembrane region" description="Helical" evidence="2">
    <location>
        <begin position="167"/>
        <end position="188"/>
    </location>
</feature>
<keyword evidence="5" id="KW-1185">Reference proteome</keyword>
<dbReference type="InterPro" id="IPR045338">
    <property type="entry name" value="DUF6535"/>
</dbReference>
<keyword evidence="2" id="KW-0472">Membrane</keyword>
<dbReference type="Proteomes" id="UP001218218">
    <property type="component" value="Unassembled WGS sequence"/>
</dbReference>
<protein>
    <recommendedName>
        <fullName evidence="3">DUF6535 domain-containing protein</fullName>
    </recommendedName>
</protein>
<feature type="compositionally biased region" description="Polar residues" evidence="1">
    <location>
        <begin position="670"/>
        <end position="682"/>
    </location>
</feature>
<evidence type="ECO:0000313" key="4">
    <source>
        <dbReference type="EMBL" id="KAJ7342419.1"/>
    </source>
</evidence>
<evidence type="ECO:0000313" key="5">
    <source>
        <dbReference type="Proteomes" id="UP001218218"/>
    </source>
</evidence>
<feature type="transmembrane region" description="Helical" evidence="2">
    <location>
        <begin position="200"/>
        <end position="224"/>
    </location>
</feature>